<evidence type="ECO:0000256" key="7">
    <source>
        <dbReference type="ARBA" id="ARBA00022619"/>
    </source>
</evidence>
<dbReference type="PROSITE" id="PS51177">
    <property type="entry name" value="LUMAZINE_BIND"/>
    <property type="match status" value="2"/>
</dbReference>
<dbReference type="PIRSF" id="PIRSF000498">
    <property type="entry name" value="Riboflavin_syn_A"/>
    <property type="match status" value="1"/>
</dbReference>
<dbReference type="AlphaFoldDB" id="D9SS94"/>
<dbReference type="InterPro" id="IPR023366">
    <property type="entry name" value="ATP_synth_asu-like_sf"/>
</dbReference>
<keyword evidence="7" id="KW-0686">Riboflavin biosynthesis</keyword>
<evidence type="ECO:0000256" key="9">
    <source>
        <dbReference type="ARBA" id="ARBA00022737"/>
    </source>
</evidence>
<comment type="subunit">
    <text evidence="4">Homotrimer.</text>
</comment>
<dbReference type="Gene3D" id="2.40.30.20">
    <property type="match status" value="2"/>
</dbReference>
<feature type="repeat" description="Lumazine-binding" evidence="11">
    <location>
        <begin position="1"/>
        <end position="96"/>
    </location>
</feature>
<comment type="catalytic activity">
    <reaction evidence="1">
        <text>2 6,7-dimethyl-8-(1-D-ribityl)lumazine + H(+) = 5-amino-6-(D-ribitylamino)uracil + riboflavin</text>
        <dbReference type="Rhea" id="RHEA:20772"/>
        <dbReference type="ChEBI" id="CHEBI:15378"/>
        <dbReference type="ChEBI" id="CHEBI:15934"/>
        <dbReference type="ChEBI" id="CHEBI:57986"/>
        <dbReference type="ChEBI" id="CHEBI:58201"/>
        <dbReference type="EC" id="2.5.1.9"/>
    </reaction>
</comment>
<gene>
    <name evidence="13" type="ordered locus">Clocel_2845</name>
</gene>
<name>D9SS94_CLOC7</name>
<dbReference type="CDD" id="cd00402">
    <property type="entry name" value="Riboflavin_synthase_like"/>
    <property type="match status" value="1"/>
</dbReference>
<dbReference type="GO" id="GO:0004746">
    <property type="term" value="F:riboflavin synthase activity"/>
    <property type="evidence" value="ECO:0007669"/>
    <property type="project" value="UniProtKB-UniRule"/>
</dbReference>
<feature type="domain" description="Lumazine-binding" evidence="12">
    <location>
        <begin position="97"/>
        <end position="193"/>
    </location>
</feature>
<dbReference type="NCBIfam" id="NF006767">
    <property type="entry name" value="PRK09289.1"/>
    <property type="match status" value="1"/>
</dbReference>
<keyword evidence="14" id="KW-1185">Reference proteome</keyword>
<accession>D9SS94</accession>
<evidence type="ECO:0000256" key="6">
    <source>
        <dbReference type="ARBA" id="ARBA00013950"/>
    </source>
</evidence>
<dbReference type="InterPro" id="IPR001783">
    <property type="entry name" value="Lumazine-bd"/>
</dbReference>
<evidence type="ECO:0000256" key="3">
    <source>
        <dbReference type="ARBA" id="ARBA00004887"/>
    </source>
</evidence>
<dbReference type="eggNOG" id="COG0307">
    <property type="taxonomic scope" value="Bacteria"/>
</dbReference>
<dbReference type="SUPFAM" id="SSF63380">
    <property type="entry name" value="Riboflavin synthase domain-like"/>
    <property type="match status" value="2"/>
</dbReference>
<evidence type="ECO:0000259" key="12">
    <source>
        <dbReference type="PROSITE" id="PS51177"/>
    </source>
</evidence>
<keyword evidence="9" id="KW-0677">Repeat</keyword>
<feature type="domain" description="Lumazine-binding" evidence="12">
    <location>
        <begin position="1"/>
        <end position="96"/>
    </location>
</feature>
<dbReference type="Pfam" id="PF00677">
    <property type="entry name" value="Lum_binding"/>
    <property type="match status" value="2"/>
</dbReference>
<dbReference type="NCBIfam" id="TIGR00187">
    <property type="entry name" value="ribE"/>
    <property type="match status" value="1"/>
</dbReference>
<evidence type="ECO:0000256" key="1">
    <source>
        <dbReference type="ARBA" id="ARBA00000968"/>
    </source>
</evidence>
<evidence type="ECO:0000256" key="2">
    <source>
        <dbReference type="ARBA" id="ARBA00002803"/>
    </source>
</evidence>
<comment type="function">
    <text evidence="2">Catalyzes the dismutation of two molecules of 6,7-dimethyl-8-ribityllumazine, resulting in the formation of riboflavin and 5-amino-6-(D-ribitylamino)uracil.</text>
</comment>
<dbReference type="FunFam" id="2.40.30.20:FF:000003">
    <property type="entry name" value="Riboflavin synthase, alpha subunit"/>
    <property type="match status" value="1"/>
</dbReference>
<dbReference type="HOGENOM" id="CLU_034388_2_0_9"/>
<protein>
    <recommendedName>
        <fullName evidence="6 10">Riboflavin synthase</fullName>
        <ecNumber evidence="5 10">2.5.1.9</ecNumber>
    </recommendedName>
</protein>
<evidence type="ECO:0000313" key="14">
    <source>
        <dbReference type="Proteomes" id="UP000002730"/>
    </source>
</evidence>
<evidence type="ECO:0000256" key="4">
    <source>
        <dbReference type="ARBA" id="ARBA00011233"/>
    </source>
</evidence>
<keyword evidence="8 13" id="KW-0808">Transferase</keyword>
<dbReference type="OrthoDB" id="9788537at2"/>
<dbReference type="PANTHER" id="PTHR21098:SF12">
    <property type="entry name" value="RIBOFLAVIN SYNTHASE"/>
    <property type="match status" value="1"/>
</dbReference>
<evidence type="ECO:0000256" key="5">
    <source>
        <dbReference type="ARBA" id="ARBA00012827"/>
    </source>
</evidence>
<reference evidence="13 14" key="1">
    <citation type="submission" date="2010-08" db="EMBL/GenBank/DDBJ databases">
        <title>Complete sequence of Clostridium cellulovorans 743B.</title>
        <authorList>
            <consortium name="US DOE Joint Genome Institute"/>
            <person name="Lucas S."/>
            <person name="Copeland A."/>
            <person name="Lapidus A."/>
            <person name="Cheng J.-F."/>
            <person name="Bruce D."/>
            <person name="Goodwin L."/>
            <person name="Pitluck S."/>
            <person name="Chertkov O."/>
            <person name="Detter J.C."/>
            <person name="Han C."/>
            <person name="Tapia R."/>
            <person name="Land M."/>
            <person name="Hauser L."/>
            <person name="Chang Y.-J."/>
            <person name="Jeffries C."/>
            <person name="Kyrpides N."/>
            <person name="Ivanova N."/>
            <person name="Mikhailova N."/>
            <person name="Hemme C.L."/>
            <person name="Woyke T."/>
        </authorList>
    </citation>
    <scope>NUCLEOTIDE SEQUENCE [LARGE SCALE GENOMIC DNA]</scope>
    <source>
        <strain evidence="14">ATCC 35296 / DSM 3052 / OCM 3 / 743B</strain>
    </source>
</reference>
<feature type="repeat" description="Lumazine-binding" evidence="11">
    <location>
        <begin position="97"/>
        <end position="193"/>
    </location>
</feature>
<comment type="pathway">
    <text evidence="3">Cofactor biosynthesis; riboflavin biosynthesis; riboflavin from 2-hydroxy-3-oxobutyl phosphate and 5-amino-6-(D-ribitylamino)uracil: step 2/2.</text>
</comment>
<evidence type="ECO:0000256" key="10">
    <source>
        <dbReference type="NCBIfam" id="TIGR00187"/>
    </source>
</evidence>
<dbReference type="KEGG" id="ccb:Clocel_2845"/>
<dbReference type="EC" id="2.5.1.9" evidence="5 10"/>
<dbReference type="RefSeq" id="WP_010074641.1">
    <property type="nucleotide sequence ID" value="NC_014393.1"/>
</dbReference>
<dbReference type="PANTHER" id="PTHR21098">
    <property type="entry name" value="RIBOFLAVIN SYNTHASE ALPHA CHAIN"/>
    <property type="match status" value="1"/>
</dbReference>
<dbReference type="FunFam" id="2.40.30.20:FF:000004">
    <property type="entry name" value="Riboflavin synthase, alpha subunit"/>
    <property type="match status" value="1"/>
</dbReference>
<evidence type="ECO:0000256" key="8">
    <source>
        <dbReference type="ARBA" id="ARBA00022679"/>
    </source>
</evidence>
<evidence type="ECO:0000313" key="13">
    <source>
        <dbReference type="EMBL" id="ADL52541.1"/>
    </source>
</evidence>
<dbReference type="InterPro" id="IPR026017">
    <property type="entry name" value="Lumazine-bd_dom"/>
</dbReference>
<dbReference type="GO" id="GO:0009231">
    <property type="term" value="P:riboflavin biosynthetic process"/>
    <property type="evidence" value="ECO:0007669"/>
    <property type="project" value="UniProtKB-KW"/>
</dbReference>
<dbReference type="STRING" id="573061.Clocel_2845"/>
<dbReference type="InterPro" id="IPR017938">
    <property type="entry name" value="Riboflavin_synthase-like_b-brl"/>
</dbReference>
<sequence>MFTGIVEKIGRVLAIQKGEKSSKITIQAGNIIDGIAVGDSVSTNGVCLTATKIFLDSFQADIMAETLRKSNLGNLKIGSRVNLERAMTPSRRFGGHIVTGHIDDVGIIKKFEKEDNAIWINIGASEKVMKYIIHKGSIAIDGVSLTVAKVNKEGFEVSIIPHTQDETILLEKVIGDTVNLECDILGKYVERLLTYGKEDSSSTESGITMDLLKNNGFL</sequence>
<dbReference type="EMBL" id="CP002160">
    <property type="protein sequence ID" value="ADL52541.1"/>
    <property type="molecule type" value="Genomic_DNA"/>
</dbReference>
<dbReference type="NCBIfam" id="NF009566">
    <property type="entry name" value="PRK13020.1"/>
    <property type="match status" value="1"/>
</dbReference>
<evidence type="ECO:0000256" key="11">
    <source>
        <dbReference type="PROSITE-ProRule" id="PRU00524"/>
    </source>
</evidence>
<dbReference type="Proteomes" id="UP000002730">
    <property type="component" value="Chromosome"/>
</dbReference>
<proteinExistence type="predicted"/>
<organism evidence="13 14">
    <name type="scientific">Clostridium cellulovorans (strain ATCC 35296 / DSM 3052 / OCM 3 / 743B)</name>
    <dbReference type="NCBI Taxonomy" id="573061"/>
    <lineage>
        <taxon>Bacteria</taxon>
        <taxon>Bacillati</taxon>
        <taxon>Bacillota</taxon>
        <taxon>Clostridia</taxon>
        <taxon>Eubacteriales</taxon>
        <taxon>Clostridiaceae</taxon>
        <taxon>Clostridium</taxon>
    </lineage>
</organism>